<dbReference type="InterPro" id="IPR013249">
    <property type="entry name" value="RNA_pol_sigma70_r4_t2"/>
</dbReference>
<dbReference type="InterPro" id="IPR013325">
    <property type="entry name" value="RNA_pol_sigma_r2"/>
</dbReference>
<sequence>MHGNDFPPLPPQDDSLLCREVLAGNISSFSVLAEKYRRRILSLGYGFFKNGDDAEDFLQDVLIKVYTSLGSFRGESKFSTWLMRIAYNTAINAVNRRREYASLAEDYDITDPADTPEERHLKDCSREAVREAVKSLPERFRACVDLYFFYDMPYADISEVTGLPVNTIKSHVFRAKKILREKLDEGDVHELPKGL</sequence>
<protein>
    <submittedName>
        <fullName evidence="7">Sigma-70 family RNA polymerase sigma factor</fullName>
    </submittedName>
</protein>
<dbReference type="Gene3D" id="1.10.1740.10">
    <property type="match status" value="1"/>
</dbReference>
<keyword evidence="4" id="KW-0804">Transcription</keyword>
<keyword evidence="3" id="KW-0731">Sigma factor</keyword>
<evidence type="ECO:0000256" key="2">
    <source>
        <dbReference type="ARBA" id="ARBA00023015"/>
    </source>
</evidence>
<dbReference type="NCBIfam" id="TIGR02937">
    <property type="entry name" value="sigma70-ECF"/>
    <property type="match status" value="1"/>
</dbReference>
<evidence type="ECO:0000259" key="6">
    <source>
        <dbReference type="Pfam" id="PF08281"/>
    </source>
</evidence>
<dbReference type="RefSeq" id="WP_230754142.1">
    <property type="nucleotide sequence ID" value="NZ_JAINWA010000001.1"/>
</dbReference>
<feature type="domain" description="RNA polymerase sigma factor 70 region 4 type 2" evidence="6">
    <location>
        <begin position="126"/>
        <end position="178"/>
    </location>
</feature>
<comment type="caution">
    <text evidence="7">The sequence shown here is derived from an EMBL/GenBank/DDBJ whole genome shotgun (WGS) entry which is preliminary data.</text>
</comment>
<dbReference type="GO" id="GO:0016987">
    <property type="term" value="F:sigma factor activity"/>
    <property type="evidence" value="ECO:0007669"/>
    <property type="project" value="UniProtKB-KW"/>
</dbReference>
<keyword evidence="2" id="KW-0805">Transcription regulation</keyword>
<evidence type="ECO:0000256" key="4">
    <source>
        <dbReference type="ARBA" id="ARBA00023163"/>
    </source>
</evidence>
<comment type="similarity">
    <text evidence="1">Belongs to the sigma-70 factor family. ECF subfamily.</text>
</comment>
<dbReference type="Pfam" id="PF04542">
    <property type="entry name" value="Sigma70_r2"/>
    <property type="match status" value="1"/>
</dbReference>
<dbReference type="CDD" id="cd06171">
    <property type="entry name" value="Sigma70_r4"/>
    <property type="match status" value="1"/>
</dbReference>
<dbReference type="GO" id="GO:0003677">
    <property type="term" value="F:DNA binding"/>
    <property type="evidence" value="ECO:0007669"/>
    <property type="project" value="InterPro"/>
</dbReference>
<dbReference type="InterPro" id="IPR014284">
    <property type="entry name" value="RNA_pol_sigma-70_dom"/>
</dbReference>
<dbReference type="InterPro" id="IPR036388">
    <property type="entry name" value="WH-like_DNA-bd_sf"/>
</dbReference>
<name>A0AAE3EIM5_9SPIR</name>
<dbReference type="InterPro" id="IPR007627">
    <property type="entry name" value="RNA_pol_sigma70_r2"/>
</dbReference>
<dbReference type="SUPFAM" id="SSF88659">
    <property type="entry name" value="Sigma3 and sigma4 domains of RNA polymerase sigma factors"/>
    <property type="match status" value="1"/>
</dbReference>
<organism evidence="7 8">
    <name type="scientific">Teretinema zuelzerae</name>
    <dbReference type="NCBI Taxonomy" id="156"/>
    <lineage>
        <taxon>Bacteria</taxon>
        <taxon>Pseudomonadati</taxon>
        <taxon>Spirochaetota</taxon>
        <taxon>Spirochaetia</taxon>
        <taxon>Spirochaetales</taxon>
        <taxon>Treponemataceae</taxon>
        <taxon>Teretinema</taxon>
    </lineage>
</organism>
<dbReference type="AlphaFoldDB" id="A0AAE3EIM5"/>
<dbReference type="InterPro" id="IPR013324">
    <property type="entry name" value="RNA_pol_sigma_r3/r4-like"/>
</dbReference>
<dbReference type="PANTHER" id="PTHR43133">
    <property type="entry name" value="RNA POLYMERASE ECF-TYPE SIGMA FACTO"/>
    <property type="match status" value="1"/>
</dbReference>
<evidence type="ECO:0000313" key="7">
    <source>
        <dbReference type="EMBL" id="MCD1654173.1"/>
    </source>
</evidence>
<dbReference type="GO" id="GO:0006352">
    <property type="term" value="P:DNA-templated transcription initiation"/>
    <property type="evidence" value="ECO:0007669"/>
    <property type="project" value="InterPro"/>
</dbReference>
<dbReference type="Gene3D" id="1.10.10.10">
    <property type="entry name" value="Winged helix-like DNA-binding domain superfamily/Winged helix DNA-binding domain"/>
    <property type="match status" value="1"/>
</dbReference>
<dbReference type="EMBL" id="JAINWA010000001">
    <property type="protein sequence ID" value="MCD1654173.1"/>
    <property type="molecule type" value="Genomic_DNA"/>
</dbReference>
<evidence type="ECO:0000259" key="5">
    <source>
        <dbReference type="Pfam" id="PF04542"/>
    </source>
</evidence>
<evidence type="ECO:0000256" key="3">
    <source>
        <dbReference type="ARBA" id="ARBA00023082"/>
    </source>
</evidence>
<reference evidence="7" key="1">
    <citation type="submission" date="2021-08" db="EMBL/GenBank/DDBJ databases">
        <title>Comparative analyses of Brucepasteria parasyntrophica and Teretinema zuelzerae.</title>
        <authorList>
            <person name="Song Y."/>
            <person name="Brune A."/>
        </authorList>
    </citation>
    <scope>NUCLEOTIDE SEQUENCE</scope>
    <source>
        <strain evidence="7">DSM 1903</strain>
    </source>
</reference>
<dbReference type="SUPFAM" id="SSF88946">
    <property type="entry name" value="Sigma2 domain of RNA polymerase sigma factors"/>
    <property type="match status" value="1"/>
</dbReference>
<keyword evidence="8" id="KW-1185">Reference proteome</keyword>
<dbReference type="PANTHER" id="PTHR43133:SF51">
    <property type="entry name" value="RNA POLYMERASE SIGMA FACTOR"/>
    <property type="match status" value="1"/>
</dbReference>
<evidence type="ECO:0000256" key="1">
    <source>
        <dbReference type="ARBA" id="ARBA00010641"/>
    </source>
</evidence>
<feature type="domain" description="RNA polymerase sigma-70 region 2" evidence="5">
    <location>
        <begin position="32"/>
        <end position="98"/>
    </location>
</feature>
<gene>
    <name evidence="7" type="ORF">K7J14_05595</name>
</gene>
<proteinExistence type="inferred from homology"/>
<dbReference type="InterPro" id="IPR039425">
    <property type="entry name" value="RNA_pol_sigma-70-like"/>
</dbReference>
<dbReference type="Proteomes" id="UP001198163">
    <property type="component" value="Unassembled WGS sequence"/>
</dbReference>
<evidence type="ECO:0000313" key="8">
    <source>
        <dbReference type="Proteomes" id="UP001198163"/>
    </source>
</evidence>
<accession>A0AAE3EIM5</accession>
<dbReference type="Pfam" id="PF08281">
    <property type="entry name" value="Sigma70_r4_2"/>
    <property type="match status" value="1"/>
</dbReference>